<evidence type="ECO:0000313" key="4">
    <source>
        <dbReference type="Proteomes" id="UP000670947"/>
    </source>
</evidence>
<keyword evidence="1 3" id="KW-0378">Hydrolase</keyword>
<evidence type="ECO:0000256" key="1">
    <source>
        <dbReference type="ARBA" id="ARBA00022801"/>
    </source>
</evidence>
<organism evidence="3 4">
    <name type="scientific">Paenibacillus artemisiicola</name>
    <dbReference type="NCBI Taxonomy" id="1172618"/>
    <lineage>
        <taxon>Bacteria</taxon>
        <taxon>Bacillati</taxon>
        <taxon>Bacillota</taxon>
        <taxon>Bacilli</taxon>
        <taxon>Bacillales</taxon>
        <taxon>Paenibacillaceae</taxon>
        <taxon>Paenibacillus</taxon>
    </lineage>
</organism>
<dbReference type="InterPro" id="IPR000073">
    <property type="entry name" value="AB_hydrolase_1"/>
</dbReference>
<feature type="domain" description="AB hydrolase-1" evidence="2">
    <location>
        <begin position="28"/>
        <end position="270"/>
    </location>
</feature>
<accession>A0ABS3W4N0</accession>
<reference evidence="3 4" key="1">
    <citation type="submission" date="2021-03" db="EMBL/GenBank/DDBJ databases">
        <title>Paenibacillus artemisicola MWE-103 whole genome sequence.</title>
        <authorList>
            <person name="Ham Y.J."/>
        </authorList>
    </citation>
    <scope>NUCLEOTIDE SEQUENCE [LARGE SCALE GENOMIC DNA]</scope>
    <source>
        <strain evidence="3 4">MWE-103</strain>
    </source>
</reference>
<dbReference type="PANTHER" id="PTHR42977:SF3">
    <property type="entry name" value="AB HYDROLASE-1 DOMAIN-CONTAINING PROTEIN"/>
    <property type="match status" value="1"/>
</dbReference>
<dbReference type="Proteomes" id="UP000670947">
    <property type="component" value="Unassembled WGS sequence"/>
</dbReference>
<proteinExistence type="predicted"/>
<dbReference type="PRINTS" id="PR00412">
    <property type="entry name" value="EPOXHYDRLASE"/>
</dbReference>
<dbReference type="SUPFAM" id="SSF53474">
    <property type="entry name" value="alpha/beta-Hydrolases"/>
    <property type="match status" value="1"/>
</dbReference>
<dbReference type="InterPro" id="IPR029058">
    <property type="entry name" value="AB_hydrolase_fold"/>
</dbReference>
<comment type="caution">
    <text evidence="3">The sequence shown here is derived from an EMBL/GenBank/DDBJ whole genome shotgun (WGS) entry which is preliminary data.</text>
</comment>
<evidence type="ECO:0000313" key="3">
    <source>
        <dbReference type="EMBL" id="MBO7743271.1"/>
    </source>
</evidence>
<gene>
    <name evidence="3" type="ORF">I8J29_03635</name>
</gene>
<dbReference type="InterPro" id="IPR051340">
    <property type="entry name" value="Haloalkane_dehalogenase"/>
</dbReference>
<evidence type="ECO:0000259" key="2">
    <source>
        <dbReference type="Pfam" id="PF00561"/>
    </source>
</evidence>
<dbReference type="RefSeq" id="WP_208846317.1">
    <property type="nucleotide sequence ID" value="NZ_JAGGDJ010000002.1"/>
</dbReference>
<sequence>MPIPVHCRTLNVEGVDVFYREAGHPGRPAIVLLHGFPSSSHMFRGLIPLLADRYRVIAPDYPGFGNSAMPPAETFGYTFERLSLVVERFLEALGIPRYILYVHDYGGPVGFRIAVRRPERILGFVVQNAVANIEGLGEPFDVFKALWADPSPANIAAFARLLTFPFTKRQYLEGVCQPAIVGPDGYSMDQFFLNRPGSAAIQLALGYDYRTNVARYPEWQRYMRVYQPPMIIAWGRNDFNFTLEGAYAYKRELPRAELHLLCGGHFLLEEASVTVAALIKRFFGRAYGF</sequence>
<protein>
    <submittedName>
        <fullName evidence="3">Alpha/beta hydrolase</fullName>
    </submittedName>
</protein>
<dbReference type="Pfam" id="PF00561">
    <property type="entry name" value="Abhydrolase_1"/>
    <property type="match status" value="1"/>
</dbReference>
<keyword evidence="4" id="KW-1185">Reference proteome</keyword>
<dbReference type="Gene3D" id="3.40.50.1820">
    <property type="entry name" value="alpha/beta hydrolase"/>
    <property type="match status" value="1"/>
</dbReference>
<dbReference type="PRINTS" id="PR00111">
    <property type="entry name" value="ABHYDROLASE"/>
</dbReference>
<dbReference type="PANTHER" id="PTHR42977">
    <property type="entry name" value="HYDROLASE-RELATED"/>
    <property type="match status" value="1"/>
</dbReference>
<dbReference type="InterPro" id="IPR000639">
    <property type="entry name" value="Epox_hydrolase-like"/>
</dbReference>
<dbReference type="EMBL" id="JAGGDJ010000002">
    <property type="protein sequence ID" value="MBO7743271.1"/>
    <property type="molecule type" value="Genomic_DNA"/>
</dbReference>
<dbReference type="GO" id="GO:0016787">
    <property type="term" value="F:hydrolase activity"/>
    <property type="evidence" value="ECO:0007669"/>
    <property type="project" value="UniProtKB-KW"/>
</dbReference>
<name>A0ABS3W4N0_9BACL</name>